<dbReference type="InterPro" id="IPR018635">
    <property type="entry name" value="UPF0319"/>
</dbReference>
<comment type="similarity">
    <text evidence="1 3">Belongs to the UPF0319 family.</text>
</comment>
<comment type="caution">
    <text evidence="4">The sequence shown here is derived from an EMBL/GenBank/DDBJ whole genome shotgun (WGS) entry which is preliminary data.</text>
</comment>
<name>A0A2S7W065_PHOAN</name>
<dbReference type="Pfam" id="PF09829">
    <property type="entry name" value="DUF2057"/>
    <property type="match status" value="1"/>
</dbReference>
<sequence length="212" mass="23556" precursor="true">MKKILLLVALFSGVVNAATLSVGNKIDLLVVDGKAVKAERFKKADSVELSAGKHQVVVRFDGEVKRGSKKVIYTTRPYLFDINMGEQNVEITLPRLTTESQAKAYFDRDPKWLLETEGGEKLSLDTVELIGEGFGAYSDMPALVAEYNKNNGIIIENGNPVDLQKTVVEVDDKTGKVQITGDALTQLKLWYSKASKDDKKAFKIWMAEHDFN</sequence>
<evidence type="ECO:0000313" key="4">
    <source>
        <dbReference type="EMBL" id="PQJ67468.1"/>
    </source>
</evidence>
<organism evidence="4 5">
    <name type="scientific">Photobacterium angustum</name>
    <dbReference type="NCBI Taxonomy" id="661"/>
    <lineage>
        <taxon>Bacteria</taxon>
        <taxon>Pseudomonadati</taxon>
        <taxon>Pseudomonadota</taxon>
        <taxon>Gammaproteobacteria</taxon>
        <taxon>Vibrionales</taxon>
        <taxon>Vibrionaceae</taxon>
        <taxon>Photobacterium</taxon>
    </lineage>
</organism>
<feature type="signal peptide" evidence="3">
    <location>
        <begin position="1"/>
        <end position="17"/>
    </location>
</feature>
<evidence type="ECO:0000256" key="2">
    <source>
        <dbReference type="ARBA" id="ARBA00022729"/>
    </source>
</evidence>
<evidence type="ECO:0000313" key="5">
    <source>
        <dbReference type="Proteomes" id="UP000238730"/>
    </source>
</evidence>
<dbReference type="PANTHER" id="PTHR38108">
    <property type="entry name" value="UPF0319 PROTEIN YCCT"/>
    <property type="match status" value="1"/>
</dbReference>
<evidence type="ECO:0000256" key="3">
    <source>
        <dbReference type="HAMAP-Rule" id="MF_00789"/>
    </source>
</evidence>
<evidence type="ECO:0000256" key="1">
    <source>
        <dbReference type="ARBA" id="ARBA00008490"/>
    </source>
</evidence>
<dbReference type="Proteomes" id="UP000238730">
    <property type="component" value="Unassembled WGS sequence"/>
</dbReference>
<dbReference type="EMBL" id="MSCJ01000001">
    <property type="protein sequence ID" value="PQJ67468.1"/>
    <property type="molecule type" value="Genomic_DNA"/>
</dbReference>
<accession>A0A2S7W065</accession>
<gene>
    <name evidence="4" type="ORF">BTO08_08600</name>
</gene>
<proteinExistence type="inferred from homology"/>
<reference evidence="4 5" key="1">
    <citation type="submission" date="2016-12" db="EMBL/GenBank/DDBJ databases">
        <title>Diversity of luminous bacteria.</title>
        <authorList>
            <person name="Yoshizawa S."/>
            <person name="Kogure K."/>
        </authorList>
    </citation>
    <scope>NUCLEOTIDE SEQUENCE [LARGE SCALE GENOMIC DNA]</scope>
    <source>
        <strain evidence="4 5">LC1-200</strain>
    </source>
</reference>
<dbReference type="HAMAP" id="MF_00789">
    <property type="entry name" value="UPF0319"/>
    <property type="match status" value="1"/>
</dbReference>
<dbReference type="OrthoDB" id="6214779at2"/>
<dbReference type="AlphaFoldDB" id="A0A2S7W065"/>
<feature type="chain" id="PRO_5015794566" description="UPF0319 protein BTO08_08600" evidence="3">
    <location>
        <begin position="18"/>
        <end position="212"/>
    </location>
</feature>
<dbReference type="RefSeq" id="WP_105060664.1">
    <property type="nucleotide sequence ID" value="NZ_MSCJ01000001.1"/>
</dbReference>
<dbReference type="PANTHER" id="PTHR38108:SF1">
    <property type="entry name" value="UPF0319 PROTEIN YCCT"/>
    <property type="match status" value="1"/>
</dbReference>
<keyword evidence="2 3" id="KW-0732">Signal</keyword>
<protein>
    <recommendedName>
        <fullName evidence="3">UPF0319 protein BTO08_08600</fullName>
    </recommendedName>
</protein>